<sequence length="184" mass="20949">VRIVRRINDDGEGIRRLVVDTCRDLWFTNTTQGTPIKFKVYSLLHVISNMINDNASMESMQSLFDQLIKSDTMPIAQQICDSIMNDVLIDDMPQSTKKTQLSAVQCVAMMAQCCPELMVKHCDTLQSLMSLPCETLIEISLRMKVIQTIERVLPHIHNPSPYLLNRIEEDLTKNILQSSANIIQ</sequence>
<dbReference type="GO" id="GO:0003682">
    <property type="term" value="F:chromatin binding"/>
    <property type="evidence" value="ECO:0007669"/>
    <property type="project" value="TreeGrafter"/>
</dbReference>
<dbReference type="PANTHER" id="PTHR21704:SF18">
    <property type="entry name" value="NIPPED-B-LIKE PROTEIN"/>
    <property type="match status" value="1"/>
</dbReference>
<dbReference type="EMBL" id="MUJZ01024838">
    <property type="protein sequence ID" value="OTF79105.1"/>
    <property type="molecule type" value="Genomic_DNA"/>
</dbReference>
<dbReference type="GO" id="GO:0010468">
    <property type="term" value="P:regulation of gene expression"/>
    <property type="evidence" value="ECO:0007669"/>
    <property type="project" value="InterPro"/>
</dbReference>
<dbReference type="GO" id="GO:1990414">
    <property type="term" value="P:replication-born double-strand break repair via sister chromatid exchange"/>
    <property type="evidence" value="ECO:0007669"/>
    <property type="project" value="TreeGrafter"/>
</dbReference>
<dbReference type="SUPFAM" id="SSF48371">
    <property type="entry name" value="ARM repeat"/>
    <property type="match status" value="1"/>
</dbReference>
<evidence type="ECO:0000313" key="2">
    <source>
        <dbReference type="Proteomes" id="UP000194236"/>
    </source>
</evidence>
<dbReference type="OrthoDB" id="418242at2759"/>
<dbReference type="AlphaFoldDB" id="A0A1Y3BIW9"/>
<dbReference type="GO" id="GO:0090694">
    <property type="term" value="C:Scc2-Scc4 cohesin loading complex"/>
    <property type="evidence" value="ECO:0007669"/>
    <property type="project" value="TreeGrafter"/>
</dbReference>
<dbReference type="InterPro" id="IPR033031">
    <property type="entry name" value="Scc2/Nipped-B"/>
</dbReference>
<feature type="non-terminal residue" evidence="1">
    <location>
        <position position="1"/>
    </location>
</feature>
<keyword evidence="2" id="KW-1185">Reference proteome</keyword>
<gene>
    <name evidence="1" type="ORF">BLA29_011759</name>
</gene>
<dbReference type="Proteomes" id="UP000194236">
    <property type="component" value="Unassembled WGS sequence"/>
</dbReference>
<dbReference type="GO" id="GO:0061775">
    <property type="term" value="F:cohesin loader activity"/>
    <property type="evidence" value="ECO:0007669"/>
    <property type="project" value="InterPro"/>
</dbReference>
<feature type="non-terminal residue" evidence="1">
    <location>
        <position position="184"/>
    </location>
</feature>
<name>A0A1Y3BIW9_EURMA</name>
<protein>
    <submittedName>
        <fullName evidence="1">Uncharacterized protein</fullName>
    </submittedName>
</protein>
<organism evidence="1 2">
    <name type="scientific">Euroglyphus maynei</name>
    <name type="common">Mayne's house dust mite</name>
    <dbReference type="NCBI Taxonomy" id="6958"/>
    <lineage>
        <taxon>Eukaryota</taxon>
        <taxon>Metazoa</taxon>
        <taxon>Ecdysozoa</taxon>
        <taxon>Arthropoda</taxon>
        <taxon>Chelicerata</taxon>
        <taxon>Arachnida</taxon>
        <taxon>Acari</taxon>
        <taxon>Acariformes</taxon>
        <taxon>Sarcoptiformes</taxon>
        <taxon>Astigmata</taxon>
        <taxon>Psoroptidia</taxon>
        <taxon>Analgoidea</taxon>
        <taxon>Pyroglyphidae</taxon>
        <taxon>Pyroglyphinae</taxon>
        <taxon>Euroglyphus</taxon>
    </lineage>
</organism>
<dbReference type="GO" id="GO:0034087">
    <property type="term" value="P:establishment of mitotic sister chromatid cohesion"/>
    <property type="evidence" value="ECO:0007669"/>
    <property type="project" value="TreeGrafter"/>
</dbReference>
<comment type="caution">
    <text evidence="1">The sequence shown here is derived from an EMBL/GenBank/DDBJ whole genome shotgun (WGS) entry which is preliminary data.</text>
</comment>
<dbReference type="PANTHER" id="PTHR21704">
    <property type="entry name" value="NIPPED-B-LIKE PROTEIN DELANGIN SCC2-RELATED"/>
    <property type="match status" value="1"/>
</dbReference>
<accession>A0A1Y3BIW9</accession>
<dbReference type="InterPro" id="IPR016024">
    <property type="entry name" value="ARM-type_fold"/>
</dbReference>
<evidence type="ECO:0000313" key="1">
    <source>
        <dbReference type="EMBL" id="OTF79105.1"/>
    </source>
</evidence>
<dbReference type="GO" id="GO:0140588">
    <property type="term" value="P:chromatin looping"/>
    <property type="evidence" value="ECO:0007669"/>
    <property type="project" value="InterPro"/>
</dbReference>
<dbReference type="GO" id="GO:0071169">
    <property type="term" value="P:establishment of protein localization to chromatin"/>
    <property type="evidence" value="ECO:0007669"/>
    <property type="project" value="TreeGrafter"/>
</dbReference>
<proteinExistence type="predicted"/>
<reference evidence="1 2" key="1">
    <citation type="submission" date="2017-03" db="EMBL/GenBank/DDBJ databases">
        <title>Genome Survey of Euroglyphus maynei.</title>
        <authorList>
            <person name="Arlian L.G."/>
            <person name="Morgan M.S."/>
            <person name="Rider S.D."/>
        </authorList>
    </citation>
    <scope>NUCLEOTIDE SEQUENCE [LARGE SCALE GENOMIC DNA]</scope>
    <source>
        <strain evidence="1">Arlian Lab</strain>
        <tissue evidence="1">Whole body</tissue>
    </source>
</reference>